<sequence length="169" mass="18367">MEKRDSTIFKGIFHAVCYDKFGNEKWREDVGNIVTNEGLDRILDNLTRQSGEEWFVGIFEDNYAPLAGDTYGAPGFTESVAYNEANRPNWEGAAASSQARTNSANKARFTFNGTKTIYGAALFDRQTKADSTSGESALLCAAKFGSSKSVVAEDTLDVTYTLSAADDGV</sequence>
<evidence type="ECO:0000313" key="1">
    <source>
        <dbReference type="EMBL" id="KKM69811.1"/>
    </source>
</evidence>
<organism evidence="1">
    <name type="scientific">marine sediment metagenome</name>
    <dbReference type="NCBI Taxonomy" id="412755"/>
    <lineage>
        <taxon>unclassified sequences</taxon>
        <taxon>metagenomes</taxon>
        <taxon>ecological metagenomes</taxon>
    </lineage>
</organism>
<dbReference type="AlphaFoldDB" id="A0A0F9K5A4"/>
<protein>
    <submittedName>
        <fullName evidence="1">Uncharacterized protein</fullName>
    </submittedName>
</protein>
<gene>
    <name evidence="1" type="ORF">LCGC14_1447040</name>
</gene>
<reference evidence="1" key="1">
    <citation type="journal article" date="2015" name="Nature">
        <title>Complex archaea that bridge the gap between prokaryotes and eukaryotes.</title>
        <authorList>
            <person name="Spang A."/>
            <person name="Saw J.H."/>
            <person name="Jorgensen S.L."/>
            <person name="Zaremba-Niedzwiedzka K."/>
            <person name="Martijn J."/>
            <person name="Lind A.E."/>
            <person name="van Eijk R."/>
            <person name="Schleper C."/>
            <person name="Guy L."/>
            <person name="Ettema T.J."/>
        </authorList>
    </citation>
    <scope>NUCLEOTIDE SEQUENCE</scope>
</reference>
<accession>A0A0F9K5A4</accession>
<name>A0A0F9K5A4_9ZZZZ</name>
<comment type="caution">
    <text evidence="1">The sequence shown here is derived from an EMBL/GenBank/DDBJ whole genome shotgun (WGS) entry which is preliminary data.</text>
</comment>
<proteinExistence type="predicted"/>
<dbReference type="EMBL" id="LAZR01009927">
    <property type="protein sequence ID" value="KKM69811.1"/>
    <property type="molecule type" value="Genomic_DNA"/>
</dbReference>